<dbReference type="EMBL" id="CP151507">
    <property type="protein sequence ID" value="WZN63468.1"/>
    <property type="molecule type" value="Genomic_DNA"/>
</dbReference>
<feature type="region of interest" description="Disordered" evidence="1">
    <location>
        <begin position="168"/>
        <end position="199"/>
    </location>
</feature>
<sequence length="337" mass="37823">MKQGTLSAFLRRSPPRIHFCCSEDGHASFLVSPPKGYVRIGEASVAVTAGKRGVFLEVWRDPLTMKEEPAEPEPTKCDDVPLLISNLQKSVRRCRQAESAATALELSHVPTGFLALCRRLPVIAVEDCGRPDRDLVTSVWLMLANDKYRPRPKDVGFLERYAYALAAAPSREEEEDDDDDDDGARKRRKVEGGSDWQRADERGDHVSMALLVRAAHGGMRWDVDLLRASGANDHSLSRKAATPRALEGFASRRLRREDVLPESADFHVDGSMAHKLVSRCKPGTTVERVKEAIWAKSSGVNARREKACDGETERLYWSFYQHLRALQGQRIDRAFRD</sequence>
<dbReference type="GO" id="GO:0003677">
    <property type="term" value="F:DNA binding"/>
    <property type="evidence" value="ECO:0007669"/>
    <property type="project" value="InterPro"/>
</dbReference>
<organism evidence="2 3">
    <name type="scientific">Chloropicon roscoffensis</name>
    <dbReference type="NCBI Taxonomy" id="1461544"/>
    <lineage>
        <taxon>Eukaryota</taxon>
        <taxon>Viridiplantae</taxon>
        <taxon>Chlorophyta</taxon>
        <taxon>Chloropicophyceae</taxon>
        <taxon>Chloropicales</taxon>
        <taxon>Chloropicaceae</taxon>
        <taxon>Chloropicon</taxon>
    </lineage>
</organism>
<dbReference type="SUPFAM" id="SSF48019">
    <property type="entry name" value="post-AAA+ oligomerization domain-like"/>
    <property type="match status" value="1"/>
</dbReference>
<dbReference type="InterPro" id="IPR008921">
    <property type="entry name" value="DNA_pol3_clamp-load_cplx_C"/>
</dbReference>
<dbReference type="AlphaFoldDB" id="A0AAX4PBF9"/>
<gene>
    <name evidence="2" type="ORF">HKI87_07g50170</name>
</gene>
<name>A0AAX4PBF9_9CHLO</name>
<dbReference type="Proteomes" id="UP001472866">
    <property type="component" value="Chromosome 07"/>
</dbReference>
<dbReference type="GO" id="GO:0006260">
    <property type="term" value="P:DNA replication"/>
    <property type="evidence" value="ECO:0007669"/>
    <property type="project" value="InterPro"/>
</dbReference>
<evidence type="ECO:0000256" key="1">
    <source>
        <dbReference type="SAM" id="MobiDB-lite"/>
    </source>
</evidence>
<protein>
    <submittedName>
        <fullName evidence="2">Uncharacterized protein</fullName>
    </submittedName>
</protein>
<evidence type="ECO:0000313" key="3">
    <source>
        <dbReference type="Proteomes" id="UP001472866"/>
    </source>
</evidence>
<feature type="compositionally biased region" description="Acidic residues" evidence="1">
    <location>
        <begin position="172"/>
        <end position="182"/>
    </location>
</feature>
<proteinExistence type="predicted"/>
<reference evidence="2 3" key="1">
    <citation type="submission" date="2024-03" db="EMBL/GenBank/DDBJ databases">
        <title>Complete genome sequence of the green alga Chloropicon roscoffensis RCC1871.</title>
        <authorList>
            <person name="Lemieux C."/>
            <person name="Pombert J.-F."/>
            <person name="Otis C."/>
            <person name="Turmel M."/>
        </authorList>
    </citation>
    <scope>NUCLEOTIDE SEQUENCE [LARGE SCALE GENOMIC DNA]</scope>
    <source>
        <strain evidence="2 3">RCC1871</strain>
    </source>
</reference>
<accession>A0AAX4PBF9</accession>
<keyword evidence="3" id="KW-1185">Reference proteome</keyword>
<dbReference type="Gene3D" id="1.20.272.10">
    <property type="match status" value="1"/>
</dbReference>
<evidence type="ECO:0000313" key="2">
    <source>
        <dbReference type="EMBL" id="WZN63468.1"/>
    </source>
</evidence>